<keyword evidence="2" id="KW-1185">Reference proteome</keyword>
<dbReference type="AlphaFoldDB" id="A0A3P7P780"/>
<evidence type="ECO:0000313" key="2">
    <source>
        <dbReference type="Proteomes" id="UP000281553"/>
    </source>
</evidence>
<accession>A0A3P7P780</accession>
<evidence type="ECO:0000313" key="1">
    <source>
        <dbReference type="EMBL" id="VDN15962.1"/>
    </source>
</evidence>
<dbReference type="OrthoDB" id="6276506at2759"/>
<dbReference type="EMBL" id="UYRU01064226">
    <property type="protein sequence ID" value="VDN15962.1"/>
    <property type="molecule type" value="Genomic_DNA"/>
</dbReference>
<name>A0A3P7P780_DIBLA</name>
<gene>
    <name evidence="1" type="ORF">DILT_LOCUS11793</name>
</gene>
<protein>
    <submittedName>
        <fullName evidence="1">Uncharacterized protein</fullName>
    </submittedName>
</protein>
<sequence length="138" mass="15326">MRLRIPHPVQTWFTSIGGTSKRNPLLHRSDHTTAEASAPDQSNPAVLEAIQDLCYEIFAIPVATAEAVHIAQAVCGHIYEFAQSSQPPLQQLAMELLPTLVHVYLVMLGKFWCLKHPSRQPPESTLLVPSLLAFKTFT</sequence>
<organism evidence="1 2">
    <name type="scientific">Dibothriocephalus latus</name>
    <name type="common">Fish tapeworm</name>
    <name type="synonym">Diphyllobothrium latum</name>
    <dbReference type="NCBI Taxonomy" id="60516"/>
    <lineage>
        <taxon>Eukaryota</taxon>
        <taxon>Metazoa</taxon>
        <taxon>Spiralia</taxon>
        <taxon>Lophotrochozoa</taxon>
        <taxon>Platyhelminthes</taxon>
        <taxon>Cestoda</taxon>
        <taxon>Eucestoda</taxon>
        <taxon>Diphyllobothriidea</taxon>
        <taxon>Diphyllobothriidae</taxon>
        <taxon>Dibothriocephalus</taxon>
    </lineage>
</organism>
<proteinExistence type="predicted"/>
<reference evidence="1 2" key="1">
    <citation type="submission" date="2018-11" db="EMBL/GenBank/DDBJ databases">
        <authorList>
            <consortium name="Pathogen Informatics"/>
        </authorList>
    </citation>
    <scope>NUCLEOTIDE SEQUENCE [LARGE SCALE GENOMIC DNA]</scope>
</reference>
<dbReference type="Proteomes" id="UP000281553">
    <property type="component" value="Unassembled WGS sequence"/>
</dbReference>